<dbReference type="InterPro" id="IPR007409">
    <property type="entry name" value="Restrct_endonuc_type1_HsdR_N"/>
</dbReference>
<proteinExistence type="predicted"/>
<evidence type="ECO:0000313" key="2">
    <source>
        <dbReference type="EMBL" id="MBO1884747.1"/>
    </source>
</evidence>
<feature type="domain" description="Restriction endonuclease type I HsdR N-terminal" evidence="1">
    <location>
        <begin position="43"/>
        <end position="119"/>
    </location>
</feature>
<accession>A0ABS3Q035</accession>
<dbReference type="Pfam" id="PF04313">
    <property type="entry name" value="HSDR_N"/>
    <property type="match status" value="1"/>
</dbReference>
<protein>
    <submittedName>
        <fullName evidence="2">Type I restriction enzyme HsdR N-terminal domain-containing protein</fullName>
    </submittedName>
</protein>
<evidence type="ECO:0000313" key="3">
    <source>
        <dbReference type="Proteomes" id="UP000681610"/>
    </source>
</evidence>
<organism evidence="2 3">
    <name type="scientific">Capnocytophaga bilenii</name>
    <dbReference type="NCBI Taxonomy" id="2819369"/>
    <lineage>
        <taxon>Bacteria</taxon>
        <taxon>Pseudomonadati</taxon>
        <taxon>Bacteroidota</taxon>
        <taxon>Flavobacteriia</taxon>
        <taxon>Flavobacteriales</taxon>
        <taxon>Flavobacteriaceae</taxon>
        <taxon>Capnocytophaga</taxon>
    </lineage>
</organism>
<evidence type="ECO:0000259" key="1">
    <source>
        <dbReference type="Pfam" id="PF04313"/>
    </source>
</evidence>
<dbReference type="RefSeq" id="WP_208059182.1">
    <property type="nucleotide sequence ID" value="NZ_JAGDYP010000008.1"/>
</dbReference>
<comment type="caution">
    <text evidence="2">The sequence shown here is derived from an EMBL/GenBank/DDBJ whole genome shotgun (WGS) entry which is preliminary data.</text>
</comment>
<keyword evidence="3" id="KW-1185">Reference proteome</keyword>
<reference evidence="2 3" key="1">
    <citation type="submission" date="2021-03" db="EMBL/GenBank/DDBJ databases">
        <title>Isolation and description of Capnocytophaga bilenii sp. nov., a novel Capnocytophaga species, isolated from a gingivitis subject.</title>
        <authorList>
            <person name="Antezack A."/>
            <person name="Monnet-Corti V."/>
            <person name="La Scola B."/>
        </authorList>
    </citation>
    <scope>NUCLEOTIDE SEQUENCE [LARGE SCALE GENOMIC DNA]</scope>
    <source>
        <strain evidence="2 3">Marseille-Q4570</strain>
    </source>
</reference>
<name>A0ABS3Q035_9FLAO</name>
<sequence length="312" mass="36412">MNKWNDLCFIVSTHQKKNTKENILQIEIESFLEKLGWSRRQGEIVTQKHISVGSNQTLIPDITIESNNKVLFVVELKHPNESVEKHKKQLISYMRQLKLRFGVLLGDKFQLYYDDTTEDGTEAQKVFEAAFTENNPEAEELLSLLTKEQFGKDKLLVFAQKQLEKIQESEVMDEIREYVEEQLSHLQDKLYKELQEEYDSKLVKKVFEHLDIAISPIAVEEVSLNNLDNTSVEKLPIEFVPNDLEAFKKLLLQKKVAKVEWHYNNGKVEHKTWKASRFKQKSSLLGNVYSRPEAKNGKWKELGLAKVVYKID</sequence>
<dbReference type="Proteomes" id="UP000681610">
    <property type="component" value="Unassembled WGS sequence"/>
</dbReference>
<gene>
    <name evidence="2" type="ORF">J4N46_10085</name>
</gene>
<dbReference type="EMBL" id="JAGDYP010000008">
    <property type="protein sequence ID" value="MBO1884747.1"/>
    <property type="molecule type" value="Genomic_DNA"/>
</dbReference>